<reference evidence="2" key="1">
    <citation type="submission" date="2021-09" db="EMBL/GenBank/DDBJ databases">
        <authorList>
            <person name="Martin H S."/>
        </authorList>
    </citation>
    <scope>NUCLEOTIDE SEQUENCE</scope>
</reference>
<proteinExistence type="predicted"/>
<gene>
    <name evidence="2" type="ORF">DCHRY22_LOCUS14383</name>
</gene>
<feature type="transmembrane region" description="Helical" evidence="1">
    <location>
        <begin position="20"/>
        <end position="44"/>
    </location>
</feature>
<dbReference type="EMBL" id="CAKASE010000080">
    <property type="protein sequence ID" value="CAG9582049.1"/>
    <property type="molecule type" value="Genomic_DNA"/>
</dbReference>
<dbReference type="AlphaFoldDB" id="A0A8J2R5Q2"/>
<keyword evidence="3" id="KW-1185">Reference proteome</keyword>
<name>A0A8J2R5Q2_9NEOP</name>
<organism evidence="2 3">
    <name type="scientific">Danaus chrysippus</name>
    <name type="common">African queen</name>
    <dbReference type="NCBI Taxonomy" id="151541"/>
    <lineage>
        <taxon>Eukaryota</taxon>
        <taxon>Metazoa</taxon>
        <taxon>Ecdysozoa</taxon>
        <taxon>Arthropoda</taxon>
        <taxon>Hexapoda</taxon>
        <taxon>Insecta</taxon>
        <taxon>Pterygota</taxon>
        <taxon>Neoptera</taxon>
        <taxon>Endopterygota</taxon>
        <taxon>Lepidoptera</taxon>
        <taxon>Glossata</taxon>
        <taxon>Ditrysia</taxon>
        <taxon>Papilionoidea</taxon>
        <taxon>Nymphalidae</taxon>
        <taxon>Danainae</taxon>
        <taxon>Danaini</taxon>
        <taxon>Danaina</taxon>
        <taxon>Danaus</taxon>
        <taxon>Anosia</taxon>
    </lineage>
</organism>
<keyword evidence="1" id="KW-1133">Transmembrane helix</keyword>
<sequence length="87" mass="9545">MEENAIEARGKGKYALLTHLAIILAAKFGLIKIVVGIALVVLAVKAMLVMAWMLAVSQHAPHLLTQHTQHTQHNVIFDIISHGLTHH</sequence>
<keyword evidence="1" id="KW-0812">Transmembrane</keyword>
<protein>
    <submittedName>
        <fullName evidence="2">(African queen) hypothetical protein</fullName>
    </submittedName>
</protein>
<dbReference type="Proteomes" id="UP000789524">
    <property type="component" value="Unassembled WGS sequence"/>
</dbReference>
<keyword evidence="1" id="KW-0472">Membrane</keyword>
<evidence type="ECO:0000256" key="1">
    <source>
        <dbReference type="SAM" id="Phobius"/>
    </source>
</evidence>
<evidence type="ECO:0000313" key="2">
    <source>
        <dbReference type="EMBL" id="CAG9582049.1"/>
    </source>
</evidence>
<evidence type="ECO:0000313" key="3">
    <source>
        <dbReference type="Proteomes" id="UP000789524"/>
    </source>
</evidence>
<accession>A0A8J2R5Q2</accession>
<comment type="caution">
    <text evidence="2">The sequence shown here is derived from an EMBL/GenBank/DDBJ whole genome shotgun (WGS) entry which is preliminary data.</text>
</comment>